<dbReference type="AlphaFoldDB" id="K2FVN2"/>
<feature type="region of interest" description="Disordered" evidence="1">
    <location>
        <begin position="1"/>
        <end position="23"/>
    </location>
</feature>
<name>K2FVN2_9BACT</name>
<accession>K2FVN2</accession>
<comment type="caution">
    <text evidence="2">The sequence shown here is derived from an EMBL/GenBank/DDBJ whole genome shotgun (WGS) entry which is preliminary data.</text>
</comment>
<reference evidence="2" key="1">
    <citation type="journal article" date="2012" name="Science">
        <title>Fermentation, hydrogen, and sulfur metabolism in multiple uncultivated bacterial phyla.</title>
        <authorList>
            <person name="Wrighton K.C."/>
            <person name="Thomas B.C."/>
            <person name="Sharon I."/>
            <person name="Miller C.S."/>
            <person name="Castelle C.J."/>
            <person name="VerBerkmoes N.C."/>
            <person name="Wilkins M.J."/>
            <person name="Hettich R.L."/>
            <person name="Lipton M.S."/>
            <person name="Williams K.H."/>
            <person name="Long P.E."/>
            <person name="Banfield J.F."/>
        </authorList>
    </citation>
    <scope>NUCLEOTIDE SEQUENCE [LARGE SCALE GENOMIC DNA]</scope>
</reference>
<organism evidence="2">
    <name type="scientific">uncultured bacterium</name>
    <name type="common">gcode 4</name>
    <dbReference type="NCBI Taxonomy" id="1234023"/>
    <lineage>
        <taxon>Bacteria</taxon>
        <taxon>environmental samples</taxon>
    </lineage>
</organism>
<gene>
    <name evidence="2" type="ORF">ACD_4C00086G0004</name>
</gene>
<evidence type="ECO:0000256" key="1">
    <source>
        <dbReference type="SAM" id="MobiDB-lite"/>
    </source>
</evidence>
<proteinExistence type="predicted"/>
<dbReference type="EMBL" id="AMFJ01000602">
    <property type="protein sequence ID" value="EKE27013.1"/>
    <property type="molecule type" value="Genomic_DNA"/>
</dbReference>
<sequence>MKEEDFKEEDVDELSIEESLEDLEEEEIEEFSWHRLDTFSEVKNHDWTYSYDEEYFEKK</sequence>
<protein>
    <submittedName>
        <fullName evidence="2">Uncharacterized protein</fullName>
    </submittedName>
</protein>
<evidence type="ECO:0000313" key="2">
    <source>
        <dbReference type="EMBL" id="EKE27013.1"/>
    </source>
</evidence>